<evidence type="ECO:0000313" key="2">
    <source>
        <dbReference type="Proteomes" id="UP001163046"/>
    </source>
</evidence>
<reference evidence="1" key="1">
    <citation type="submission" date="2023-01" db="EMBL/GenBank/DDBJ databases">
        <title>Genome assembly of the deep-sea coral Lophelia pertusa.</title>
        <authorList>
            <person name="Herrera S."/>
            <person name="Cordes E."/>
        </authorList>
    </citation>
    <scope>NUCLEOTIDE SEQUENCE</scope>
    <source>
        <strain evidence="1">USNM1676648</strain>
        <tissue evidence="1">Polyp</tissue>
    </source>
</reference>
<name>A0A9W9YWP7_9CNID</name>
<gene>
    <name evidence="1" type="ORF">OS493_039047</name>
</gene>
<proteinExistence type="predicted"/>
<organism evidence="1 2">
    <name type="scientific">Desmophyllum pertusum</name>
    <dbReference type="NCBI Taxonomy" id="174260"/>
    <lineage>
        <taxon>Eukaryota</taxon>
        <taxon>Metazoa</taxon>
        <taxon>Cnidaria</taxon>
        <taxon>Anthozoa</taxon>
        <taxon>Hexacorallia</taxon>
        <taxon>Scleractinia</taxon>
        <taxon>Caryophylliina</taxon>
        <taxon>Caryophylliidae</taxon>
        <taxon>Desmophyllum</taxon>
    </lineage>
</organism>
<comment type="caution">
    <text evidence="1">The sequence shown here is derived from an EMBL/GenBank/DDBJ whole genome shotgun (WGS) entry which is preliminary data.</text>
</comment>
<dbReference type="Proteomes" id="UP001163046">
    <property type="component" value="Unassembled WGS sequence"/>
</dbReference>
<sequence>MRQERRIEAIEHTLALRDVSLADLEEYVRQQEFPELRRSVAVEDFLIMLADETTRVTGQQ</sequence>
<feature type="non-terminal residue" evidence="1">
    <location>
        <position position="60"/>
    </location>
</feature>
<evidence type="ECO:0000313" key="1">
    <source>
        <dbReference type="EMBL" id="KAJ7369428.1"/>
    </source>
</evidence>
<accession>A0A9W9YWP7</accession>
<protein>
    <submittedName>
        <fullName evidence="1">Uncharacterized protein</fullName>
    </submittedName>
</protein>
<keyword evidence="2" id="KW-1185">Reference proteome</keyword>
<dbReference type="AlphaFoldDB" id="A0A9W9YWP7"/>
<dbReference type="EMBL" id="MU826972">
    <property type="protein sequence ID" value="KAJ7369428.1"/>
    <property type="molecule type" value="Genomic_DNA"/>
</dbReference>